<evidence type="ECO:0000256" key="1">
    <source>
        <dbReference type="SAM" id="MobiDB-lite"/>
    </source>
</evidence>
<evidence type="ECO:0008006" key="4">
    <source>
        <dbReference type="Google" id="ProtNLM"/>
    </source>
</evidence>
<feature type="region of interest" description="Disordered" evidence="1">
    <location>
        <begin position="1"/>
        <end position="65"/>
    </location>
</feature>
<proteinExistence type="predicted"/>
<name>A0A427AJH6_ENSVE</name>
<protein>
    <recommendedName>
        <fullName evidence="4">DUF676 domain-containing protein</fullName>
    </recommendedName>
</protein>
<organism evidence="2 3">
    <name type="scientific">Ensete ventricosum</name>
    <name type="common">Abyssinian banana</name>
    <name type="synonym">Musa ensete</name>
    <dbReference type="NCBI Taxonomy" id="4639"/>
    <lineage>
        <taxon>Eukaryota</taxon>
        <taxon>Viridiplantae</taxon>
        <taxon>Streptophyta</taxon>
        <taxon>Embryophyta</taxon>
        <taxon>Tracheophyta</taxon>
        <taxon>Spermatophyta</taxon>
        <taxon>Magnoliopsida</taxon>
        <taxon>Liliopsida</taxon>
        <taxon>Zingiberales</taxon>
        <taxon>Musaceae</taxon>
        <taxon>Ensete</taxon>
    </lineage>
</organism>
<dbReference type="AlphaFoldDB" id="A0A427AJH6"/>
<gene>
    <name evidence="2" type="ORF">B296_00008033</name>
</gene>
<sequence length="85" mass="8849">MAQGESAPEVDGQRSSTRQWRRYTSYLRRPSCLNPAADGPTGMGSDRSAAAAVPDSGSAAEQRAPTHLVVMVNGIIGRSASLGTC</sequence>
<dbReference type="Proteomes" id="UP000287651">
    <property type="component" value="Unassembled WGS sequence"/>
</dbReference>
<evidence type="ECO:0000313" key="3">
    <source>
        <dbReference type="Proteomes" id="UP000287651"/>
    </source>
</evidence>
<accession>A0A427AJH6</accession>
<evidence type="ECO:0000313" key="2">
    <source>
        <dbReference type="EMBL" id="RRT76311.1"/>
    </source>
</evidence>
<dbReference type="EMBL" id="AMZH03002227">
    <property type="protein sequence ID" value="RRT76311.1"/>
    <property type="molecule type" value="Genomic_DNA"/>
</dbReference>
<comment type="caution">
    <text evidence="2">The sequence shown here is derived from an EMBL/GenBank/DDBJ whole genome shotgun (WGS) entry which is preliminary data.</text>
</comment>
<reference evidence="2 3" key="1">
    <citation type="journal article" date="2014" name="Agronomy (Basel)">
        <title>A Draft Genome Sequence for Ensete ventricosum, the Drought-Tolerant Tree Against Hunger.</title>
        <authorList>
            <person name="Harrison J."/>
            <person name="Moore K.A."/>
            <person name="Paszkiewicz K."/>
            <person name="Jones T."/>
            <person name="Grant M."/>
            <person name="Ambacheew D."/>
            <person name="Muzemil S."/>
            <person name="Studholme D.J."/>
        </authorList>
    </citation>
    <scope>NUCLEOTIDE SEQUENCE [LARGE SCALE GENOMIC DNA]</scope>
</reference>
<feature type="compositionally biased region" description="Low complexity" evidence="1">
    <location>
        <begin position="48"/>
        <end position="60"/>
    </location>
</feature>